<feature type="signal peptide" evidence="2">
    <location>
        <begin position="1"/>
        <end position="26"/>
    </location>
</feature>
<keyword evidence="2" id="KW-0732">Signal</keyword>
<dbReference type="EMBL" id="JBHUMK010000010">
    <property type="protein sequence ID" value="MFD2608175.1"/>
    <property type="molecule type" value="Genomic_DNA"/>
</dbReference>
<evidence type="ECO:0000313" key="4">
    <source>
        <dbReference type="Proteomes" id="UP001597475"/>
    </source>
</evidence>
<reference evidence="4" key="1">
    <citation type="journal article" date="2019" name="Int. J. Syst. Evol. Microbiol.">
        <title>The Global Catalogue of Microorganisms (GCM) 10K type strain sequencing project: providing services to taxonomists for standard genome sequencing and annotation.</title>
        <authorList>
            <consortium name="The Broad Institute Genomics Platform"/>
            <consortium name="The Broad Institute Genome Sequencing Center for Infectious Disease"/>
            <person name="Wu L."/>
            <person name="Ma J."/>
        </authorList>
    </citation>
    <scope>NUCLEOTIDE SEQUENCE [LARGE SCALE GENOMIC DNA]</scope>
    <source>
        <strain evidence="4">KCTC 33842</strain>
    </source>
</reference>
<feature type="region of interest" description="Disordered" evidence="1">
    <location>
        <begin position="150"/>
        <end position="190"/>
    </location>
</feature>
<dbReference type="InterPro" id="IPR011042">
    <property type="entry name" value="6-blade_b-propeller_TolB-like"/>
</dbReference>
<keyword evidence="4" id="KW-1185">Reference proteome</keyword>
<feature type="chain" id="PRO_5046755159" evidence="2">
    <location>
        <begin position="27"/>
        <end position="629"/>
    </location>
</feature>
<name>A0ABW5NZ29_9DEIO</name>
<proteinExistence type="predicted"/>
<evidence type="ECO:0000313" key="3">
    <source>
        <dbReference type="EMBL" id="MFD2608175.1"/>
    </source>
</evidence>
<dbReference type="Proteomes" id="UP001597475">
    <property type="component" value="Unassembled WGS sequence"/>
</dbReference>
<gene>
    <name evidence="3" type="ORF">ACFSR9_01805</name>
</gene>
<dbReference type="RefSeq" id="WP_386842482.1">
    <property type="nucleotide sequence ID" value="NZ_JBHUMK010000010.1"/>
</dbReference>
<accession>A0ABW5NZ29</accession>
<dbReference type="Gene3D" id="2.120.10.30">
    <property type="entry name" value="TolB, C-terminal domain"/>
    <property type="match status" value="1"/>
</dbReference>
<feature type="compositionally biased region" description="Low complexity" evidence="1">
    <location>
        <begin position="154"/>
        <end position="181"/>
    </location>
</feature>
<dbReference type="SUPFAM" id="SSF82171">
    <property type="entry name" value="DPP6 N-terminal domain-like"/>
    <property type="match status" value="1"/>
</dbReference>
<dbReference type="PROSITE" id="PS51257">
    <property type="entry name" value="PROKAR_LIPOPROTEIN"/>
    <property type="match status" value="1"/>
</dbReference>
<protein>
    <submittedName>
        <fullName evidence="3">WD40 repeat domain-containing protein</fullName>
    </submittedName>
</protein>
<sequence>MSHKTRAAVAAAGLVAGFLGGAQAQAAPPAGTYACLTLTLTLVNQVQYNPFSYTANSNGFELALAPVPLPVPSPLGDFTLDGKGKYTHSGPDGKPLAGGTYTVDRAGKVKFAGSLADTSKSKLSGYKVGKSGPVFTFDIPELPTECTLKKGAQGAANPGTAASGGNSGSNQVAQGAAQAPAPGKPAVPNPELSGVLTISVGGKAYDIDARTGKTVWSSDGDGLQRLPGGLMAYALSDQLVIAKDQGQVLTRVNGLYWKEGTGETEALLSLNPDGTRLLVATQPSKGSFSPANWRLLAPNGQELARFPESQGSFYFTLPRDLPAFLPDGRILIPNPEDKLLYVYDAKLNKQGLFVQEPSNTPVVSPDGKTVAMLRGTQIVLTDAAGRDLKRLPMPSNVRVTAMAFSPDSRLLGLLYASGLGYGRSIGYVNLSTGKFQAVQDTDGEVLEITASFLQGYRLSWWTGKSALPPAWNSGVPAAQVGSSPATTSARPVPTAPAAASATAPAAAAPVPAAAAPAKTAPAGPWPSWLPTARFTFGNVSGTLDLHTPTQEDGMPGLLGTATVGGATLGAGLLVQNGLRMVALQQADGSVRACFLAKEEQRQASGVVLTAPDSEAPPVPNGETCTLTGR</sequence>
<feature type="region of interest" description="Disordered" evidence="1">
    <location>
        <begin position="476"/>
        <end position="496"/>
    </location>
</feature>
<comment type="caution">
    <text evidence="3">The sequence shown here is derived from an EMBL/GenBank/DDBJ whole genome shotgun (WGS) entry which is preliminary data.</text>
</comment>
<organism evidence="3 4">
    <name type="scientific">Deinococcus taklimakanensis</name>
    <dbReference type="NCBI Taxonomy" id="536443"/>
    <lineage>
        <taxon>Bacteria</taxon>
        <taxon>Thermotogati</taxon>
        <taxon>Deinococcota</taxon>
        <taxon>Deinococci</taxon>
        <taxon>Deinococcales</taxon>
        <taxon>Deinococcaceae</taxon>
        <taxon>Deinococcus</taxon>
    </lineage>
</organism>
<evidence type="ECO:0000256" key="2">
    <source>
        <dbReference type="SAM" id="SignalP"/>
    </source>
</evidence>
<feature type="compositionally biased region" description="Low complexity" evidence="1">
    <location>
        <begin position="482"/>
        <end position="496"/>
    </location>
</feature>
<evidence type="ECO:0000256" key="1">
    <source>
        <dbReference type="SAM" id="MobiDB-lite"/>
    </source>
</evidence>
<feature type="region of interest" description="Disordered" evidence="1">
    <location>
        <begin position="610"/>
        <end position="629"/>
    </location>
</feature>